<dbReference type="SMART" id="SM00283">
    <property type="entry name" value="MA"/>
    <property type="match status" value="1"/>
</dbReference>
<dbReference type="PROSITE" id="PS50111">
    <property type="entry name" value="CHEMOTAXIS_TRANSDUC_2"/>
    <property type="match status" value="1"/>
</dbReference>
<dbReference type="PANTHER" id="PTHR32089:SF112">
    <property type="entry name" value="LYSOZYME-LIKE PROTEIN-RELATED"/>
    <property type="match status" value="1"/>
</dbReference>
<dbReference type="SUPFAM" id="SSF58104">
    <property type="entry name" value="Methyl-accepting chemotaxis protein (MCP) signaling domain"/>
    <property type="match status" value="1"/>
</dbReference>
<evidence type="ECO:0000313" key="5">
    <source>
        <dbReference type="EMBL" id="WXB97822.1"/>
    </source>
</evidence>
<evidence type="ECO:0000313" key="6">
    <source>
        <dbReference type="Proteomes" id="UP001377337"/>
    </source>
</evidence>
<evidence type="ECO:0000259" key="4">
    <source>
        <dbReference type="PROSITE" id="PS50111"/>
    </source>
</evidence>
<dbReference type="PANTHER" id="PTHR32089">
    <property type="entry name" value="METHYL-ACCEPTING CHEMOTAXIS PROTEIN MCPB"/>
    <property type="match status" value="1"/>
</dbReference>
<dbReference type="Pfam" id="PF00015">
    <property type="entry name" value="MCPsignal"/>
    <property type="match status" value="1"/>
</dbReference>
<feature type="transmembrane region" description="Helical" evidence="3">
    <location>
        <begin position="21"/>
        <end position="39"/>
    </location>
</feature>
<feature type="transmembrane region" description="Helical" evidence="3">
    <location>
        <begin position="121"/>
        <end position="140"/>
    </location>
</feature>
<dbReference type="EMBL" id="CP147407">
    <property type="protein sequence ID" value="WXB97822.1"/>
    <property type="molecule type" value="Genomic_DNA"/>
</dbReference>
<dbReference type="InterPro" id="IPR004089">
    <property type="entry name" value="MCPsignal_dom"/>
</dbReference>
<name>A0ABZ2NL08_9BACI</name>
<dbReference type="RefSeq" id="WP_035404946.1">
    <property type="nucleotide sequence ID" value="NZ_CP147407.1"/>
</dbReference>
<evidence type="ECO:0000256" key="2">
    <source>
        <dbReference type="PROSITE-ProRule" id="PRU00284"/>
    </source>
</evidence>
<dbReference type="Proteomes" id="UP001377337">
    <property type="component" value="Chromosome"/>
</dbReference>
<feature type="transmembrane region" description="Helical" evidence="3">
    <location>
        <begin position="152"/>
        <end position="170"/>
    </location>
</feature>
<dbReference type="Gene3D" id="1.10.287.950">
    <property type="entry name" value="Methyl-accepting chemotaxis protein"/>
    <property type="match status" value="1"/>
</dbReference>
<protein>
    <submittedName>
        <fullName evidence="5">Methyl-accepting chemotaxis protein</fullName>
    </submittedName>
</protein>
<keyword evidence="3" id="KW-1133">Transmembrane helix</keyword>
<accession>A0ABZ2NL08</accession>
<reference evidence="5 6" key="1">
    <citation type="submission" date="2024-02" db="EMBL/GenBank/DDBJ databases">
        <title>Seven novel Bacillus-like species.</title>
        <authorList>
            <person name="Liu G."/>
        </authorList>
    </citation>
    <scope>NUCLEOTIDE SEQUENCE [LARGE SCALE GENOMIC DNA]</scope>
    <source>
        <strain evidence="5 6">FJAT-52054</strain>
    </source>
</reference>
<proteinExistence type="predicted"/>
<gene>
    <name evidence="5" type="ORF">WCV65_04920</name>
</gene>
<keyword evidence="3" id="KW-0812">Transmembrane</keyword>
<evidence type="ECO:0000256" key="1">
    <source>
        <dbReference type="ARBA" id="ARBA00023224"/>
    </source>
</evidence>
<organism evidence="5 6">
    <name type="scientific">Metabacillus sediminis</name>
    <dbReference type="NCBI Taxonomy" id="3117746"/>
    <lineage>
        <taxon>Bacteria</taxon>
        <taxon>Bacillati</taxon>
        <taxon>Bacillota</taxon>
        <taxon>Bacilli</taxon>
        <taxon>Bacillales</taxon>
        <taxon>Bacillaceae</taxon>
        <taxon>Metabacillus</taxon>
    </lineage>
</organism>
<keyword evidence="1 2" id="KW-0807">Transducer</keyword>
<feature type="domain" description="Methyl-accepting transducer" evidence="4">
    <location>
        <begin position="215"/>
        <end position="451"/>
    </location>
</feature>
<evidence type="ECO:0000256" key="3">
    <source>
        <dbReference type="SAM" id="Phobius"/>
    </source>
</evidence>
<feature type="transmembrane region" description="Helical" evidence="3">
    <location>
        <begin position="45"/>
        <end position="63"/>
    </location>
</feature>
<keyword evidence="3" id="KW-0472">Membrane</keyword>
<sequence length="498" mass="55801">MEEFHLKKRNLKNVSAILFRLFLIAGIIFFANSIIQKILYGIPKITFMNVAYNFLFLLFLYPALHYKFKKNDEQFKRLAVWTMTVFAFLLNTDSWVNVPFVWLVPLGIAALFADSRLMKKAFYVSLPLIVAAQFAHLYLADPMDIETSMQRSILTAVYYGVQFLFVGLLLSNSTKRFDGMLSESELLKDQMNEVLKKNQVTSSEIGSHVEELNMNISDTSGGITQINDAIRSIHTDSVHFQEDMRKTSSDMKSMVQELESSKDLTDRISDYSGRINGLIQINKQHLTNAIDSINEVKESSGNSIKHVELLTEKTSEVEKVLIAIRTIADQTNLLALNAAIEAARAGEHGKGFAVVADEVRKLAEQSSQSSHIIQDILKEILNAKEQVSQSLHKTSDMINESVAVISKTTADFDKMAHIQTESEDHLTKVTERFDHLAGRGGEVGEVIGSLQNQHEDNEDKIAAAASAIEQISASIQQVSAFVEQVDSKAKYLVNEKNE</sequence>
<keyword evidence="6" id="KW-1185">Reference proteome</keyword>